<proteinExistence type="predicted"/>
<dbReference type="SMART" id="SM00530">
    <property type="entry name" value="HTH_XRE"/>
    <property type="match status" value="1"/>
</dbReference>
<dbReference type="SUPFAM" id="SSF47413">
    <property type="entry name" value="lambda repressor-like DNA-binding domains"/>
    <property type="match status" value="1"/>
</dbReference>
<name>A0A6F8YRE6_9ACTN</name>
<evidence type="ECO:0000313" key="3">
    <source>
        <dbReference type="Proteomes" id="UP000503011"/>
    </source>
</evidence>
<evidence type="ECO:0000313" key="2">
    <source>
        <dbReference type="EMBL" id="BCB88672.1"/>
    </source>
</evidence>
<dbReference type="GO" id="GO:0003677">
    <property type="term" value="F:DNA binding"/>
    <property type="evidence" value="ECO:0007669"/>
    <property type="project" value="InterPro"/>
</dbReference>
<organism evidence="2 3">
    <name type="scientific">Phytohabitans suffuscus</name>
    <dbReference type="NCBI Taxonomy" id="624315"/>
    <lineage>
        <taxon>Bacteria</taxon>
        <taxon>Bacillati</taxon>
        <taxon>Actinomycetota</taxon>
        <taxon>Actinomycetes</taxon>
        <taxon>Micromonosporales</taxon>
        <taxon>Micromonosporaceae</taxon>
    </lineage>
</organism>
<dbReference type="PANTHER" id="PTHR35010">
    <property type="entry name" value="BLL4672 PROTEIN-RELATED"/>
    <property type="match status" value="1"/>
</dbReference>
<dbReference type="PANTHER" id="PTHR35010:SF2">
    <property type="entry name" value="BLL4672 PROTEIN"/>
    <property type="match status" value="1"/>
</dbReference>
<dbReference type="Proteomes" id="UP000503011">
    <property type="component" value="Chromosome"/>
</dbReference>
<dbReference type="EMBL" id="AP022871">
    <property type="protein sequence ID" value="BCB88672.1"/>
    <property type="molecule type" value="Genomic_DNA"/>
</dbReference>
<dbReference type="RefSeq" id="WP_408635553.1">
    <property type="nucleotide sequence ID" value="NZ_AP022871.1"/>
</dbReference>
<dbReference type="InterPro" id="IPR010982">
    <property type="entry name" value="Lambda_DNA-bd_dom_sf"/>
</dbReference>
<sequence>MQQEGTGTGVRSGEWKSELGEFLRARGAAVSPQAVGLPVGSSRRVPGLRREEVATVVGVSTDYYVRLEQGRGGRPSEQLLEAIARALLLDDTQRAHLYDLARPGRTLAAGCRPSAYL</sequence>
<dbReference type="CDD" id="cd00093">
    <property type="entry name" value="HTH_XRE"/>
    <property type="match status" value="1"/>
</dbReference>
<reference evidence="2 3" key="2">
    <citation type="submission" date="2020-03" db="EMBL/GenBank/DDBJ databases">
        <authorList>
            <person name="Ichikawa N."/>
            <person name="Kimura A."/>
            <person name="Kitahashi Y."/>
            <person name="Uohara A."/>
        </authorList>
    </citation>
    <scope>NUCLEOTIDE SEQUENCE [LARGE SCALE GENOMIC DNA]</scope>
    <source>
        <strain evidence="2 3">NBRC 105367</strain>
    </source>
</reference>
<reference evidence="2 3" key="1">
    <citation type="submission" date="2020-03" db="EMBL/GenBank/DDBJ databases">
        <title>Whole genome shotgun sequence of Phytohabitans suffuscus NBRC 105367.</title>
        <authorList>
            <person name="Komaki H."/>
            <person name="Tamura T."/>
        </authorList>
    </citation>
    <scope>NUCLEOTIDE SEQUENCE [LARGE SCALE GENOMIC DNA]</scope>
    <source>
        <strain evidence="2 3">NBRC 105367</strain>
    </source>
</reference>
<protein>
    <recommendedName>
        <fullName evidence="1">HTH cro/C1-type domain-containing protein</fullName>
    </recommendedName>
</protein>
<dbReference type="InterPro" id="IPR001387">
    <property type="entry name" value="Cro/C1-type_HTH"/>
</dbReference>
<feature type="domain" description="HTH cro/C1-type" evidence="1">
    <location>
        <begin position="47"/>
        <end position="87"/>
    </location>
</feature>
<gene>
    <name evidence="2" type="ORF">Psuf_059850</name>
</gene>
<evidence type="ECO:0000259" key="1">
    <source>
        <dbReference type="PROSITE" id="PS50943"/>
    </source>
</evidence>
<dbReference type="AlphaFoldDB" id="A0A6F8YRE6"/>
<dbReference type="Pfam" id="PF13560">
    <property type="entry name" value="HTH_31"/>
    <property type="match status" value="1"/>
</dbReference>
<dbReference type="Gene3D" id="1.10.260.40">
    <property type="entry name" value="lambda repressor-like DNA-binding domains"/>
    <property type="match status" value="1"/>
</dbReference>
<dbReference type="PROSITE" id="PS50943">
    <property type="entry name" value="HTH_CROC1"/>
    <property type="match status" value="1"/>
</dbReference>
<accession>A0A6F8YRE6</accession>
<keyword evidence="3" id="KW-1185">Reference proteome</keyword>
<dbReference type="KEGG" id="psuu:Psuf_059850"/>